<comment type="caution">
    <text evidence="6">The sequence shown here is derived from an EMBL/GenBank/DDBJ whole genome shotgun (WGS) entry which is preliminary data.</text>
</comment>
<dbReference type="PROSITE" id="PS50937">
    <property type="entry name" value="HTH_MERR_2"/>
    <property type="match status" value="1"/>
</dbReference>
<evidence type="ECO:0000259" key="5">
    <source>
        <dbReference type="PROSITE" id="PS50937"/>
    </source>
</evidence>
<name>A0A2T0KAE8_9ACTN</name>
<dbReference type="PANTHER" id="PTHR30204:SF69">
    <property type="entry name" value="MERR-FAMILY TRANSCRIPTIONAL REGULATOR"/>
    <property type="match status" value="1"/>
</dbReference>
<dbReference type="PANTHER" id="PTHR30204">
    <property type="entry name" value="REDOX-CYCLING DRUG-SENSING TRANSCRIPTIONAL ACTIVATOR SOXR"/>
    <property type="match status" value="1"/>
</dbReference>
<dbReference type="Proteomes" id="UP000239415">
    <property type="component" value="Unassembled WGS sequence"/>
</dbReference>
<feature type="domain" description="HTH merR-type" evidence="5">
    <location>
        <begin position="1"/>
        <end position="68"/>
    </location>
</feature>
<gene>
    <name evidence="6" type="ORF">CLV67_10994</name>
</gene>
<dbReference type="PRINTS" id="PR00040">
    <property type="entry name" value="HTHMERR"/>
</dbReference>
<dbReference type="OrthoDB" id="9802039at2"/>
<keyword evidence="2" id="KW-0805">Transcription regulation</keyword>
<dbReference type="InterPro" id="IPR047057">
    <property type="entry name" value="MerR_fam"/>
</dbReference>
<sequence length="147" mass="15783">MPIGDLAAMFGLAPHVLRHWEHLGLLTPERSAGGRRVFGPGDVTRVGMILLAKEAGLSLDQVRRLLTDGNRDMRGELYREHGERLRQRIAAAESALAMIEHAAGCDADELTACPHLQAKVAGLVGGLDVRGGAHPPGVGDQLRQPFE</sequence>
<keyword evidence="1" id="KW-0678">Repressor</keyword>
<dbReference type="Gene3D" id="1.10.1660.10">
    <property type="match status" value="1"/>
</dbReference>
<dbReference type="GO" id="GO:0003677">
    <property type="term" value="F:DNA binding"/>
    <property type="evidence" value="ECO:0007669"/>
    <property type="project" value="UniProtKB-KW"/>
</dbReference>
<evidence type="ECO:0000313" key="6">
    <source>
        <dbReference type="EMBL" id="PRX19829.1"/>
    </source>
</evidence>
<dbReference type="CDD" id="cd00592">
    <property type="entry name" value="HTH_MerR-like"/>
    <property type="match status" value="1"/>
</dbReference>
<evidence type="ECO:0000256" key="1">
    <source>
        <dbReference type="ARBA" id="ARBA00022491"/>
    </source>
</evidence>
<dbReference type="AlphaFoldDB" id="A0A2T0KAE8"/>
<evidence type="ECO:0000256" key="2">
    <source>
        <dbReference type="ARBA" id="ARBA00023015"/>
    </source>
</evidence>
<organism evidence="6 7">
    <name type="scientific">Actinoplanes italicus</name>
    <dbReference type="NCBI Taxonomy" id="113567"/>
    <lineage>
        <taxon>Bacteria</taxon>
        <taxon>Bacillati</taxon>
        <taxon>Actinomycetota</taxon>
        <taxon>Actinomycetes</taxon>
        <taxon>Micromonosporales</taxon>
        <taxon>Micromonosporaceae</taxon>
        <taxon>Actinoplanes</taxon>
    </lineage>
</organism>
<dbReference type="Pfam" id="PF13411">
    <property type="entry name" value="MerR_1"/>
    <property type="match status" value="1"/>
</dbReference>
<dbReference type="GO" id="GO:0003700">
    <property type="term" value="F:DNA-binding transcription factor activity"/>
    <property type="evidence" value="ECO:0007669"/>
    <property type="project" value="InterPro"/>
</dbReference>
<keyword evidence="3 6" id="KW-0238">DNA-binding</keyword>
<reference evidence="6 7" key="1">
    <citation type="submission" date="2018-03" db="EMBL/GenBank/DDBJ databases">
        <title>Genomic Encyclopedia of Archaeal and Bacterial Type Strains, Phase II (KMG-II): from individual species to whole genera.</title>
        <authorList>
            <person name="Goeker M."/>
        </authorList>
    </citation>
    <scope>NUCLEOTIDE SEQUENCE [LARGE SCALE GENOMIC DNA]</scope>
    <source>
        <strain evidence="6 7">DSM 43146</strain>
    </source>
</reference>
<dbReference type="InterPro" id="IPR009061">
    <property type="entry name" value="DNA-bd_dom_put_sf"/>
</dbReference>
<dbReference type="SMART" id="SM00422">
    <property type="entry name" value="HTH_MERR"/>
    <property type="match status" value="1"/>
</dbReference>
<keyword evidence="7" id="KW-1185">Reference proteome</keyword>
<dbReference type="EMBL" id="PVMZ01000009">
    <property type="protein sequence ID" value="PRX19829.1"/>
    <property type="molecule type" value="Genomic_DNA"/>
</dbReference>
<evidence type="ECO:0000256" key="4">
    <source>
        <dbReference type="ARBA" id="ARBA00023163"/>
    </source>
</evidence>
<dbReference type="InterPro" id="IPR000551">
    <property type="entry name" value="MerR-type_HTH_dom"/>
</dbReference>
<accession>A0A2T0KAE8</accession>
<keyword evidence="4" id="KW-0804">Transcription</keyword>
<evidence type="ECO:0000313" key="7">
    <source>
        <dbReference type="Proteomes" id="UP000239415"/>
    </source>
</evidence>
<evidence type="ECO:0000256" key="3">
    <source>
        <dbReference type="ARBA" id="ARBA00023125"/>
    </source>
</evidence>
<dbReference type="SUPFAM" id="SSF46955">
    <property type="entry name" value="Putative DNA-binding domain"/>
    <property type="match status" value="1"/>
</dbReference>
<protein>
    <submittedName>
        <fullName evidence="6">DNA-binding transcriptional MerR regulator</fullName>
    </submittedName>
</protein>
<proteinExistence type="predicted"/>